<name>A0A2P2NAB4_RHIMU</name>
<proteinExistence type="predicted"/>
<sequence length="59" mass="6570">MGAIVREEVGVTIEHLFSCFFFWPMHLISCFRTGFLGAISLGLNFCISGFIIWTAVEGP</sequence>
<dbReference type="AlphaFoldDB" id="A0A2P2NAB4"/>
<evidence type="ECO:0000313" key="2">
    <source>
        <dbReference type="EMBL" id="MBX39413.1"/>
    </source>
</evidence>
<keyword evidence="1" id="KW-1133">Transmembrane helix</keyword>
<feature type="transmembrane region" description="Helical" evidence="1">
    <location>
        <begin position="35"/>
        <end position="56"/>
    </location>
</feature>
<evidence type="ECO:0000256" key="1">
    <source>
        <dbReference type="SAM" id="Phobius"/>
    </source>
</evidence>
<dbReference type="EMBL" id="GGEC01058929">
    <property type="protein sequence ID" value="MBX39413.1"/>
    <property type="molecule type" value="Transcribed_RNA"/>
</dbReference>
<protein>
    <submittedName>
        <fullName evidence="2">Uncharacterized protein</fullName>
    </submittedName>
</protein>
<reference evidence="2" key="1">
    <citation type="submission" date="2018-02" db="EMBL/GenBank/DDBJ databases">
        <title>Rhizophora mucronata_Transcriptome.</title>
        <authorList>
            <person name="Meera S.P."/>
            <person name="Sreeshan A."/>
            <person name="Augustine A."/>
        </authorList>
    </citation>
    <scope>NUCLEOTIDE SEQUENCE</scope>
    <source>
        <tissue evidence="2">Leaf</tissue>
    </source>
</reference>
<keyword evidence="1" id="KW-0472">Membrane</keyword>
<keyword evidence="1" id="KW-0812">Transmembrane</keyword>
<organism evidence="2">
    <name type="scientific">Rhizophora mucronata</name>
    <name type="common">Asiatic mangrove</name>
    <dbReference type="NCBI Taxonomy" id="61149"/>
    <lineage>
        <taxon>Eukaryota</taxon>
        <taxon>Viridiplantae</taxon>
        <taxon>Streptophyta</taxon>
        <taxon>Embryophyta</taxon>
        <taxon>Tracheophyta</taxon>
        <taxon>Spermatophyta</taxon>
        <taxon>Magnoliopsida</taxon>
        <taxon>eudicotyledons</taxon>
        <taxon>Gunneridae</taxon>
        <taxon>Pentapetalae</taxon>
        <taxon>rosids</taxon>
        <taxon>fabids</taxon>
        <taxon>Malpighiales</taxon>
        <taxon>Rhizophoraceae</taxon>
        <taxon>Rhizophora</taxon>
    </lineage>
</organism>
<accession>A0A2P2NAB4</accession>